<evidence type="ECO:0000313" key="2">
    <source>
        <dbReference type="Proteomes" id="UP001320706"/>
    </source>
</evidence>
<sequence>MGSSSSKAARNAAGAATRQYPSRTGPAPTSTTTNAPPRPAPSQPAKPGPTVRPQARASYERDEAINLDASDPDFARSLRELGPVQPNPTLSPSSAFPQNPSSASASSSSRPTRQTAPDPRTNPAITVLAARSRLADAEERESIEAGRRGHAGREFLDVGILRQVLTLRENGTAAGEIERRLGLRKGVVERLGGRGVVEVTKG</sequence>
<comment type="caution">
    <text evidence="1">The sequence shown here is derived from an EMBL/GenBank/DDBJ whole genome shotgun (WGS) entry which is preliminary data.</text>
</comment>
<accession>A0ACC3S6B3</accession>
<gene>
    <name evidence="1" type="ORF">M8818_007274</name>
</gene>
<proteinExistence type="predicted"/>
<dbReference type="Proteomes" id="UP001320706">
    <property type="component" value="Unassembled WGS sequence"/>
</dbReference>
<organism evidence="1 2">
    <name type="scientific">Zalaria obscura</name>
    <dbReference type="NCBI Taxonomy" id="2024903"/>
    <lineage>
        <taxon>Eukaryota</taxon>
        <taxon>Fungi</taxon>
        <taxon>Dikarya</taxon>
        <taxon>Ascomycota</taxon>
        <taxon>Pezizomycotina</taxon>
        <taxon>Dothideomycetes</taxon>
        <taxon>Dothideomycetidae</taxon>
        <taxon>Dothideales</taxon>
        <taxon>Zalariaceae</taxon>
        <taxon>Zalaria</taxon>
    </lineage>
</organism>
<reference evidence="1" key="1">
    <citation type="submission" date="2024-02" db="EMBL/GenBank/DDBJ databases">
        <title>Metagenome Assembled Genome of Zalaria obscura JY119.</title>
        <authorList>
            <person name="Vighnesh L."/>
            <person name="Jagadeeshwari U."/>
            <person name="Venkata Ramana C."/>
            <person name="Sasikala C."/>
        </authorList>
    </citation>
    <scope>NUCLEOTIDE SEQUENCE</scope>
    <source>
        <strain evidence="1">JY119</strain>
    </source>
</reference>
<protein>
    <submittedName>
        <fullName evidence="1">Uncharacterized protein</fullName>
    </submittedName>
</protein>
<keyword evidence="2" id="KW-1185">Reference proteome</keyword>
<name>A0ACC3S6B3_9PEZI</name>
<evidence type="ECO:0000313" key="1">
    <source>
        <dbReference type="EMBL" id="KAK8196121.1"/>
    </source>
</evidence>
<dbReference type="EMBL" id="JAMKPW020000042">
    <property type="protein sequence ID" value="KAK8196121.1"/>
    <property type="molecule type" value="Genomic_DNA"/>
</dbReference>